<evidence type="ECO:0000256" key="3">
    <source>
        <dbReference type="ARBA" id="ARBA00022448"/>
    </source>
</evidence>
<dbReference type="Proteomes" id="UP000006764">
    <property type="component" value="Chromosome"/>
</dbReference>
<dbReference type="GO" id="GO:0015627">
    <property type="term" value="C:type II protein secretion system complex"/>
    <property type="evidence" value="ECO:0007669"/>
    <property type="project" value="InterPro"/>
</dbReference>
<dbReference type="HOGENOM" id="CLU_118900_3_0_6"/>
<dbReference type="RefSeq" id="WP_008737723.1">
    <property type="nucleotide sequence ID" value="NZ_CP004387.1"/>
</dbReference>
<keyword evidence="3 10" id="KW-0813">Transport</keyword>
<keyword evidence="6 11" id="KW-0812">Transmembrane</keyword>
<comment type="function">
    <text evidence="10">Inner membrane component of the type II secretion system required for the energy-dependent secretion of extracellular factors such as proteases and toxins from the periplasm.</text>
</comment>
<dbReference type="KEGG" id="apac:S7S_09110"/>
<evidence type="ECO:0000256" key="9">
    <source>
        <dbReference type="ARBA" id="ARBA00023136"/>
    </source>
</evidence>
<gene>
    <name evidence="12" type="ORF">S7S_09110</name>
</gene>
<keyword evidence="7 10" id="KW-0653">Protein transport</keyword>
<accession>A0A0B4XM63</accession>
<evidence type="ECO:0000256" key="10">
    <source>
        <dbReference type="PIRNR" id="PIRNR006291"/>
    </source>
</evidence>
<dbReference type="SUPFAM" id="SSF103054">
    <property type="entry name" value="General secretion pathway protein M, EpsM"/>
    <property type="match status" value="1"/>
</dbReference>
<evidence type="ECO:0000256" key="5">
    <source>
        <dbReference type="ARBA" id="ARBA00022519"/>
    </source>
</evidence>
<keyword evidence="4 10" id="KW-1003">Cell membrane</keyword>
<evidence type="ECO:0000313" key="12">
    <source>
        <dbReference type="EMBL" id="AJD48236.1"/>
    </source>
</evidence>
<comment type="subcellular location">
    <subcellularLocation>
        <location evidence="1">Cell inner membrane</location>
        <topology evidence="1">Single-pass membrane protein</topology>
    </subcellularLocation>
</comment>
<evidence type="ECO:0000256" key="1">
    <source>
        <dbReference type="ARBA" id="ARBA00004377"/>
    </source>
</evidence>
<keyword evidence="9 10" id="KW-0472">Membrane</keyword>
<dbReference type="PIRSF" id="PIRSF006291">
    <property type="entry name" value="GspM"/>
    <property type="match status" value="1"/>
</dbReference>
<evidence type="ECO:0000256" key="11">
    <source>
        <dbReference type="SAM" id="Phobius"/>
    </source>
</evidence>
<proteinExistence type="inferred from homology"/>
<keyword evidence="8 11" id="KW-1133">Transmembrane helix</keyword>
<dbReference type="AlphaFoldDB" id="A0A0B4XM63"/>
<dbReference type="STRING" id="391936.S7S_09110"/>
<comment type="similarity">
    <text evidence="2 10">Belongs to the GSP M family.</text>
</comment>
<dbReference type="OrthoDB" id="6077714at2"/>
<reference evidence="12 13" key="1">
    <citation type="journal article" date="2012" name="J. Bacteriol.">
        <title>Genome sequence of an alkane-degrading bacterium, Alcanivorax pacificus type strain W11-5, isolated from deep sea sediment.</title>
        <authorList>
            <person name="Lai Q."/>
            <person name="Shao Z."/>
        </authorList>
    </citation>
    <scope>NUCLEOTIDE SEQUENCE [LARGE SCALE GENOMIC DNA]</scope>
    <source>
        <strain evidence="12 13">W11-5</strain>
    </source>
</reference>
<evidence type="ECO:0000256" key="8">
    <source>
        <dbReference type="ARBA" id="ARBA00022989"/>
    </source>
</evidence>
<evidence type="ECO:0000256" key="6">
    <source>
        <dbReference type="ARBA" id="ARBA00022692"/>
    </source>
</evidence>
<organism evidence="12 13">
    <name type="scientific">Isoalcanivorax pacificus W11-5</name>
    <dbReference type="NCBI Taxonomy" id="391936"/>
    <lineage>
        <taxon>Bacteria</taxon>
        <taxon>Pseudomonadati</taxon>
        <taxon>Pseudomonadota</taxon>
        <taxon>Gammaproteobacteria</taxon>
        <taxon>Oceanospirillales</taxon>
        <taxon>Alcanivoracaceae</taxon>
        <taxon>Isoalcanivorax</taxon>
    </lineage>
</organism>
<keyword evidence="13" id="KW-1185">Reference proteome</keyword>
<dbReference type="InterPro" id="IPR023229">
    <property type="entry name" value="T2SS_M_periplasmic_sf"/>
</dbReference>
<dbReference type="InterPro" id="IPR007690">
    <property type="entry name" value="T2SS_GspM"/>
</dbReference>
<dbReference type="GO" id="GO:0005886">
    <property type="term" value="C:plasma membrane"/>
    <property type="evidence" value="ECO:0007669"/>
    <property type="project" value="UniProtKB-SubCell"/>
</dbReference>
<dbReference type="Gene3D" id="3.30.1360.100">
    <property type="entry name" value="General secretion pathway protein M, EpsM"/>
    <property type="match status" value="1"/>
</dbReference>
<keyword evidence="5 10" id="KW-0997">Cell inner membrane</keyword>
<feature type="transmembrane region" description="Helical" evidence="11">
    <location>
        <begin position="32"/>
        <end position="50"/>
    </location>
</feature>
<evidence type="ECO:0000256" key="7">
    <source>
        <dbReference type="ARBA" id="ARBA00022927"/>
    </source>
</evidence>
<protein>
    <recommendedName>
        <fullName evidence="10">Type II secretion system protein M</fullName>
        <shortName evidence="10">T2SS protein M</shortName>
    </recommendedName>
    <alternativeName>
        <fullName evidence="10">General secretion pathway protein M</fullName>
    </alternativeName>
</protein>
<evidence type="ECO:0000256" key="2">
    <source>
        <dbReference type="ARBA" id="ARBA00010637"/>
    </source>
</evidence>
<sequence>MNEQIREAREQTLKALEPARQWYATLQYREQVAVAVLGAALVLMLIYLLMWKPVLDARQAAVQRYLSQAQVVDWMQDNAEVVRAARSGQRNTPTMQGDWISVINASASRAGLTLRGFTPEGNDAARVQLEQQPFAPVITWLQTLQQEQGVRAAAVEISTGQTPGTVNVRATLRRGS</sequence>
<dbReference type="EMBL" id="CP004387">
    <property type="protein sequence ID" value="AJD48236.1"/>
    <property type="molecule type" value="Genomic_DNA"/>
</dbReference>
<evidence type="ECO:0000256" key="4">
    <source>
        <dbReference type="ARBA" id="ARBA00022475"/>
    </source>
</evidence>
<name>A0A0B4XM63_9GAMM</name>
<evidence type="ECO:0000313" key="13">
    <source>
        <dbReference type="Proteomes" id="UP000006764"/>
    </source>
</evidence>
<dbReference type="GO" id="GO:0015628">
    <property type="term" value="P:protein secretion by the type II secretion system"/>
    <property type="evidence" value="ECO:0007669"/>
    <property type="project" value="InterPro"/>
</dbReference>
<dbReference type="Pfam" id="PF04612">
    <property type="entry name" value="T2SSM"/>
    <property type="match status" value="1"/>
</dbReference>